<keyword evidence="3 4" id="KW-0862">Zinc</keyword>
<dbReference type="InterPro" id="IPR045234">
    <property type="entry name" value="Unkempt-like"/>
</dbReference>
<dbReference type="SUPFAM" id="SSF90229">
    <property type="entry name" value="CCCH zinc finger"/>
    <property type="match status" value="1"/>
</dbReference>
<dbReference type="PANTHER" id="PTHR14493:SF50">
    <property type="entry name" value="RING FINGER PROTEIN UNKEMPT"/>
    <property type="match status" value="1"/>
</dbReference>
<protein>
    <recommendedName>
        <fullName evidence="5">C3H1-type domain-containing protein</fullName>
    </recommendedName>
</protein>
<dbReference type="PANTHER" id="PTHR14493">
    <property type="entry name" value="UNKEMPT FAMILY MEMBER"/>
    <property type="match status" value="1"/>
</dbReference>
<dbReference type="InterPro" id="IPR036855">
    <property type="entry name" value="Znf_CCCH_sf"/>
</dbReference>
<evidence type="ECO:0000256" key="4">
    <source>
        <dbReference type="PROSITE-ProRule" id="PRU00723"/>
    </source>
</evidence>
<gene>
    <name evidence="6" type="ORF">C2S53_018611</name>
</gene>
<dbReference type="Proteomes" id="UP001190926">
    <property type="component" value="Unassembled WGS sequence"/>
</dbReference>
<dbReference type="InterPro" id="IPR000571">
    <property type="entry name" value="Znf_CCCH"/>
</dbReference>
<name>A0AAD4J7S6_PERFH</name>
<keyword evidence="2 4" id="KW-0863">Zinc-finger</keyword>
<keyword evidence="1 4" id="KW-0479">Metal-binding</keyword>
<dbReference type="GO" id="GO:0008270">
    <property type="term" value="F:zinc ion binding"/>
    <property type="evidence" value="ECO:0007669"/>
    <property type="project" value="UniProtKB-KW"/>
</dbReference>
<comment type="caution">
    <text evidence="6">The sequence shown here is derived from an EMBL/GenBank/DDBJ whole genome shotgun (WGS) entry which is preliminary data.</text>
</comment>
<evidence type="ECO:0000259" key="5">
    <source>
        <dbReference type="PROSITE" id="PS50103"/>
    </source>
</evidence>
<evidence type="ECO:0000313" key="7">
    <source>
        <dbReference type="Proteomes" id="UP001190926"/>
    </source>
</evidence>
<feature type="zinc finger region" description="C3H1-type" evidence="4">
    <location>
        <begin position="32"/>
        <end position="60"/>
    </location>
</feature>
<feature type="domain" description="C3H1-type" evidence="5">
    <location>
        <begin position="32"/>
        <end position="60"/>
    </location>
</feature>
<keyword evidence="7" id="KW-1185">Reference proteome</keyword>
<evidence type="ECO:0000256" key="2">
    <source>
        <dbReference type="ARBA" id="ARBA00022771"/>
    </source>
</evidence>
<accession>A0AAD4J7S6</accession>
<evidence type="ECO:0000256" key="3">
    <source>
        <dbReference type="ARBA" id="ARBA00022833"/>
    </source>
</evidence>
<evidence type="ECO:0000256" key="1">
    <source>
        <dbReference type="ARBA" id="ARBA00022723"/>
    </source>
</evidence>
<dbReference type="AlphaFoldDB" id="A0AAD4J7S6"/>
<sequence length="188" mass="21763">MCGRTERHDENECPFAHAHHDPGRRRDHKRRYYSYERCLHFSDVGDCPEKDACLFAHGDNEVWFHPLFYRTHRCSDALACNTRFCPFVHTDEEDRTDVVRHAQRNHLLRLLRLSNQEPPRPRLDPIARPPRVNIGVQQQQQEPDESVLAAFPTDLSRAIPPLQADDAAPLEEALSKRKHISEAGSSNN</sequence>
<proteinExistence type="predicted"/>
<dbReference type="PROSITE" id="PS50103">
    <property type="entry name" value="ZF_C3H1"/>
    <property type="match status" value="1"/>
</dbReference>
<dbReference type="EMBL" id="SDAM02000121">
    <property type="protein sequence ID" value="KAH6828734.1"/>
    <property type="molecule type" value="Genomic_DNA"/>
</dbReference>
<evidence type="ECO:0000313" key="6">
    <source>
        <dbReference type="EMBL" id="KAH6828734.1"/>
    </source>
</evidence>
<reference evidence="6 7" key="1">
    <citation type="journal article" date="2021" name="Nat. Commun.">
        <title>Incipient diploidization of the medicinal plant Perilla within 10,000 years.</title>
        <authorList>
            <person name="Zhang Y."/>
            <person name="Shen Q."/>
            <person name="Leng L."/>
            <person name="Zhang D."/>
            <person name="Chen S."/>
            <person name="Shi Y."/>
            <person name="Ning Z."/>
            <person name="Chen S."/>
        </authorList>
    </citation>
    <scope>NUCLEOTIDE SEQUENCE [LARGE SCALE GENOMIC DNA]</scope>
    <source>
        <strain evidence="7">cv. PC099</strain>
    </source>
</reference>
<organism evidence="6 7">
    <name type="scientific">Perilla frutescens var. hirtella</name>
    <name type="common">Perilla citriodora</name>
    <name type="synonym">Perilla setoyensis</name>
    <dbReference type="NCBI Taxonomy" id="608512"/>
    <lineage>
        <taxon>Eukaryota</taxon>
        <taxon>Viridiplantae</taxon>
        <taxon>Streptophyta</taxon>
        <taxon>Embryophyta</taxon>
        <taxon>Tracheophyta</taxon>
        <taxon>Spermatophyta</taxon>
        <taxon>Magnoliopsida</taxon>
        <taxon>eudicotyledons</taxon>
        <taxon>Gunneridae</taxon>
        <taxon>Pentapetalae</taxon>
        <taxon>asterids</taxon>
        <taxon>lamiids</taxon>
        <taxon>Lamiales</taxon>
        <taxon>Lamiaceae</taxon>
        <taxon>Nepetoideae</taxon>
        <taxon>Elsholtzieae</taxon>
        <taxon>Perilla</taxon>
    </lineage>
</organism>
<dbReference type="Gene3D" id="4.10.1000.10">
    <property type="entry name" value="Zinc finger, CCCH-type"/>
    <property type="match status" value="1"/>
</dbReference>